<dbReference type="STRING" id="293826.Amet_0755"/>
<dbReference type="HOGENOM" id="CLU_130257_9_5_9"/>
<dbReference type="InterPro" id="IPR052548">
    <property type="entry name" value="Type_VII_TA_antitoxin"/>
</dbReference>
<sequence length="123" mass="14310">MTLLIIDQRKHIDALRSIRKQLVKKYDPDKIILFGSLAKGVIHKDSDLDLCVIIKTNHKRSLLQDMYVNIESDISFDIVLYTKEEWEENIKDPTSFAYKILDEGEFLYGGEQEVYGLVGKIFK</sequence>
<protein>
    <submittedName>
        <fullName evidence="2">DNA polymerase, beta domain protein region</fullName>
    </submittedName>
</protein>
<reference evidence="3" key="1">
    <citation type="journal article" date="2016" name="Genome Announc.">
        <title>Complete genome sequence of Alkaliphilus metalliredigens strain QYMF, an alkaliphilic and metal-reducing bacterium isolated from borax-contaminated leachate ponds.</title>
        <authorList>
            <person name="Hwang C."/>
            <person name="Copeland A."/>
            <person name="Lucas S."/>
            <person name="Lapidus A."/>
            <person name="Barry K."/>
            <person name="Detter J.C."/>
            <person name="Glavina Del Rio T."/>
            <person name="Hammon N."/>
            <person name="Israni S."/>
            <person name="Dalin E."/>
            <person name="Tice H."/>
            <person name="Pitluck S."/>
            <person name="Chertkov O."/>
            <person name="Brettin T."/>
            <person name="Bruce D."/>
            <person name="Han C."/>
            <person name="Schmutz J."/>
            <person name="Larimer F."/>
            <person name="Land M.L."/>
            <person name="Hauser L."/>
            <person name="Kyrpides N."/>
            <person name="Mikhailova N."/>
            <person name="Ye Q."/>
            <person name="Zhou J."/>
            <person name="Richardson P."/>
            <person name="Fields M.W."/>
        </authorList>
    </citation>
    <scope>NUCLEOTIDE SEQUENCE [LARGE SCALE GENOMIC DNA]</scope>
    <source>
        <strain evidence="3">QYMF</strain>
    </source>
</reference>
<dbReference type="AlphaFoldDB" id="A6TLB2"/>
<dbReference type="InterPro" id="IPR041633">
    <property type="entry name" value="Polbeta"/>
</dbReference>
<dbReference type="KEGG" id="amt:Amet_0755"/>
<dbReference type="EMBL" id="CP000724">
    <property type="protein sequence ID" value="ABR46980.1"/>
    <property type="molecule type" value="Genomic_DNA"/>
</dbReference>
<dbReference type="eggNOG" id="COG1669">
    <property type="taxonomic scope" value="Bacteria"/>
</dbReference>
<feature type="domain" description="Polymerase beta nucleotidyltransferase" evidence="1">
    <location>
        <begin position="18"/>
        <end position="110"/>
    </location>
</feature>
<keyword evidence="3" id="KW-1185">Reference proteome</keyword>
<dbReference type="CDD" id="cd05403">
    <property type="entry name" value="NT_KNTase_like"/>
    <property type="match status" value="1"/>
</dbReference>
<proteinExistence type="predicted"/>
<gene>
    <name evidence="2" type="ordered locus">Amet_0755</name>
</gene>
<evidence type="ECO:0000313" key="2">
    <source>
        <dbReference type="EMBL" id="ABR46980.1"/>
    </source>
</evidence>
<dbReference type="InterPro" id="IPR043519">
    <property type="entry name" value="NT_sf"/>
</dbReference>
<dbReference type="PANTHER" id="PTHR33933:SF3">
    <property type="entry name" value="PROTEIN ADENYLYLTRANSFERASE MJ0604-RELATED"/>
    <property type="match status" value="1"/>
</dbReference>
<accession>A6TLB2</accession>
<evidence type="ECO:0000259" key="1">
    <source>
        <dbReference type="Pfam" id="PF18765"/>
    </source>
</evidence>
<dbReference type="Proteomes" id="UP000001572">
    <property type="component" value="Chromosome"/>
</dbReference>
<evidence type="ECO:0000313" key="3">
    <source>
        <dbReference type="Proteomes" id="UP000001572"/>
    </source>
</evidence>
<dbReference type="PANTHER" id="PTHR33933">
    <property type="entry name" value="NUCLEOTIDYLTRANSFERASE"/>
    <property type="match status" value="1"/>
</dbReference>
<dbReference type="Gene3D" id="3.30.460.10">
    <property type="entry name" value="Beta Polymerase, domain 2"/>
    <property type="match status" value="1"/>
</dbReference>
<organism evidence="2 3">
    <name type="scientific">Alkaliphilus metalliredigens (strain QYMF)</name>
    <dbReference type="NCBI Taxonomy" id="293826"/>
    <lineage>
        <taxon>Bacteria</taxon>
        <taxon>Bacillati</taxon>
        <taxon>Bacillota</taxon>
        <taxon>Clostridia</taxon>
        <taxon>Peptostreptococcales</taxon>
        <taxon>Natronincolaceae</taxon>
        <taxon>Alkaliphilus</taxon>
    </lineage>
</organism>
<dbReference type="SUPFAM" id="SSF81301">
    <property type="entry name" value="Nucleotidyltransferase"/>
    <property type="match status" value="1"/>
</dbReference>
<dbReference type="Pfam" id="PF18765">
    <property type="entry name" value="Polbeta"/>
    <property type="match status" value="1"/>
</dbReference>
<name>A6TLB2_ALKMQ</name>